<evidence type="ECO:0000256" key="5">
    <source>
        <dbReference type="ARBA" id="ARBA00023137"/>
    </source>
</evidence>
<keyword evidence="2 7" id="KW-0547">Nucleotide-binding</keyword>
<dbReference type="Pfam" id="PF07714">
    <property type="entry name" value="PK_Tyr_Ser-Thr"/>
    <property type="match status" value="1"/>
</dbReference>
<evidence type="ECO:0000256" key="7">
    <source>
        <dbReference type="PROSITE-ProRule" id="PRU10141"/>
    </source>
</evidence>
<dbReference type="InterPro" id="IPR000719">
    <property type="entry name" value="Prot_kinase_dom"/>
</dbReference>
<evidence type="ECO:0000256" key="9">
    <source>
        <dbReference type="SAM" id="Coils"/>
    </source>
</evidence>
<dbReference type="InterPro" id="IPR000980">
    <property type="entry name" value="SH2"/>
</dbReference>
<evidence type="ECO:0000256" key="1">
    <source>
        <dbReference type="ARBA" id="ARBA00022679"/>
    </source>
</evidence>
<dbReference type="RefSeq" id="XP_003108800.2">
    <property type="nucleotide sequence ID" value="XM_003108752.2"/>
</dbReference>
<evidence type="ECO:0000313" key="13">
    <source>
        <dbReference type="EMBL" id="KAF1766018.1"/>
    </source>
</evidence>
<dbReference type="PROSITE" id="PS00107">
    <property type="entry name" value="PROTEIN_KINASE_ATP"/>
    <property type="match status" value="1"/>
</dbReference>
<evidence type="ECO:0000256" key="8">
    <source>
        <dbReference type="RuleBase" id="RU362096"/>
    </source>
</evidence>
<dbReference type="InterPro" id="IPR036860">
    <property type="entry name" value="SH2_dom_sf"/>
</dbReference>
<dbReference type="EMBL" id="WUAV01000002">
    <property type="protein sequence ID" value="KAF1766018.1"/>
    <property type="molecule type" value="Genomic_DNA"/>
</dbReference>
<dbReference type="GO" id="GO:0005524">
    <property type="term" value="F:ATP binding"/>
    <property type="evidence" value="ECO:0007669"/>
    <property type="project" value="UniProtKB-UniRule"/>
</dbReference>
<feature type="region of interest" description="Disordered" evidence="10">
    <location>
        <begin position="694"/>
        <end position="715"/>
    </location>
</feature>
<dbReference type="Pfam" id="PF00017">
    <property type="entry name" value="SH2"/>
    <property type="match status" value="1"/>
</dbReference>
<feature type="region of interest" description="Disordered" evidence="10">
    <location>
        <begin position="636"/>
        <end position="659"/>
    </location>
</feature>
<feature type="compositionally biased region" description="Basic residues" evidence="10">
    <location>
        <begin position="636"/>
        <end position="656"/>
    </location>
</feature>
<keyword evidence="4 7" id="KW-0067">ATP-binding</keyword>
<feature type="binding site" evidence="7">
    <location>
        <position position="230"/>
    </location>
    <ligand>
        <name>ATP</name>
        <dbReference type="ChEBI" id="CHEBI:30616"/>
    </ligand>
</feature>
<dbReference type="Proteomes" id="UP000483820">
    <property type="component" value="Chromosome II"/>
</dbReference>
<feature type="domain" description="SH2" evidence="11">
    <location>
        <begin position="85"/>
        <end position="188"/>
    </location>
</feature>
<sequence length="854" mass="101128">MAASKQKKRPEDKKGKKNTKRKARKSKRPPSKENGKRKGKPTRRASNEESEKPKVVTPKRRRRSEWRWKLKQKGGKNKRYNRQDWYWGLISQQEAEAYLKGSPEGTFLVRSQIDREEEVVMLSVIYSVKEGEAPKYDHLKISIKGANWQLETETGTKTGPSHRSIIELLDYYHNQFIGMKFFALKFPLKRPDWFLKSHKIMTCGDNSVLGSGNFSKVVIGAFRRRLVAIKILTSDGGRFQLDRESLMKEATITHKMEHPHITKVIGISIDTLPPMLVMELMGPSLLSHLEKYGKYTTIGEKLHYCLQMAYGLNYMTEKGIVHRDISARNAMFSRYGILKLADFGLSDFAVNLTAVNTAKAALPVNWFAPESLTTPAVFNEKTDVWMFGVTCNEIFGNGKRPLPQFDSLPRGQNVGQIIAKYKDGDILHVFPKFVPNEIQSQMKRLWLRNSSERPCFKEIVTSLELWTKVQYPAPPLERQTINMISECTPLTRAEYEVLYNNNCDWLPAVRKVKVKKEKKKTSKHSVVGSKKNARGTLKEMKKKLRQKRKRERMRIKLRWWRERRRNEKQRIKTLIDYERTCQKKRPKLTIGYKKTRDGHVKLVDLYEKLMIVRWRKRRPNRQTRFRLRRHRLINKKSKHPASRNRKSMIGRKKKEERKRVEVPKMPKITKLVVKIGQKKVAGGKYKMLPTLKRGTSANRGQMDPKAEKRMRKIRKKKRHLMRKLIARKLRKKRRALRRQRRRQTLRRRHRRHRLVLRKKALGVDLRERMRNLKKRRREKARMKNRLKRDRRIGKVLRDWRKLRHILSERQLSRALKKHLKRSEKQLKRNPNEAGVPKIRTPQSGRKKKKVRSEL</sequence>
<evidence type="ECO:0000259" key="12">
    <source>
        <dbReference type="PROSITE" id="PS50011"/>
    </source>
</evidence>
<feature type="compositionally biased region" description="Basic residues" evidence="10">
    <location>
        <begin position="844"/>
        <end position="854"/>
    </location>
</feature>
<accession>A0A6A5HE19</accession>
<dbReference type="AlphaFoldDB" id="A0A6A5HE19"/>
<evidence type="ECO:0000256" key="2">
    <source>
        <dbReference type="ARBA" id="ARBA00022741"/>
    </source>
</evidence>
<comment type="similarity">
    <text evidence="8">Belongs to the protein kinase superfamily. Tyr protein kinase family.</text>
</comment>
<evidence type="ECO:0000313" key="14">
    <source>
        <dbReference type="Proteomes" id="UP000483820"/>
    </source>
</evidence>
<keyword evidence="9" id="KW-0175">Coiled coil</keyword>
<name>A0A6A5HE19_CAERE</name>
<dbReference type="InterPro" id="IPR001245">
    <property type="entry name" value="Ser-Thr/Tyr_kinase_cat_dom"/>
</dbReference>
<comment type="catalytic activity">
    <reaction evidence="8">
        <text>L-tyrosyl-[protein] + ATP = O-phospho-L-tyrosyl-[protein] + ADP + H(+)</text>
        <dbReference type="Rhea" id="RHEA:10596"/>
        <dbReference type="Rhea" id="RHEA-COMP:10136"/>
        <dbReference type="Rhea" id="RHEA-COMP:20101"/>
        <dbReference type="ChEBI" id="CHEBI:15378"/>
        <dbReference type="ChEBI" id="CHEBI:30616"/>
        <dbReference type="ChEBI" id="CHEBI:46858"/>
        <dbReference type="ChEBI" id="CHEBI:61978"/>
        <dbReference type="ChEBI" id="CHEBI:456216"/>
        <dbReference type="EC" id="2.7.10.2"/>
    </reaction>
</comment>
<dbReference type="PANTHER" id="PTHR24418">
    <property type="entry name" value="TYROSINE-PROTEIN KINASE"/>
    <property type="match status" value="1"/>
</dbReference>
<keyword evidence="5 8" id="KW-0829">Tyrosine-protein kinase</keyword>
<evidence type="ECO:0000256" key="3">
    <source>
        <dbReference type="ARBA" id="ARBA00022777"/>
    </source>
</evidence>
<feature type="compositionally biased region" description="Basic residues" evidence="10">
    <location>
        <begin position="15"/>
        <end position="29"/>
    </location>
</feature>
<evidence type="ECO:0000256" key="4">
    <source>
        <dbReference type="ARBA" id="ARBA00022840"/>
    </source>
</evidence>
<dbReference type="PROSITE" id="PS50001">
    <property type="entry name" value="SH2"/>
    <property type="match status" value="1"/>
</dbReference>
<proteinExistence type="inferred from homology"/>
<dbReference type="CTD" id="9800388"/>
<dbReference type="SUPFAM" id="SSF55550">
    <property type="entry name" value="SH2 domain"/>
    <property type="match status" value="1"/>
</dbReference>
<feature type="coiled-coil region" evidence="9">
    <location>
        <begin position="726"/>
        <end position="789"/>
    </location>
</feature>
<dbReference type="SUPFAM" id="SSF56112">
    <property type="entry name" value="Protein kinase-like (PK-like)"/>
    <property type="match status" value="1"/>
</dbReference>
<feature type="domain" description="Protein kinase" evidence="12">
    <location>
        <begin position="203"/>
        <end position="467"/>
    </location>
</feature>
<feature type="region of interest" description="Disordered" evidence="10">
    <location>
        <begin position="1"/>
        <end position="73"/>
    </location>
</feature>
<feature type="compositionally biased region" description="Basic and acidic residues" evidence="10">
    <location>
        <begin position="45"/>
        <end position="54"/>
    </location>
</feature>
<dbReference type="Gene3D" id="3.30.505.10">
    <property type="entry name" value="SH2 domain"/>
    <property type="match status" value="1"/>
</dbReference>
<feature type="region of interest" description="Disordered" evidence="10">
    <location>
        <begin position="521"/>
        <end position="548"/>
    </location>
</feature>
<dbReference type="InterPro" id="IPR017441">
    <property type="entry name" value="Protein_kinase_ATP_BS"/>
</dbReference>
<dbReference type="GeneID" id="9800388"/>
<feature type="region of interest" description="Disordered" evidence="10">
    <location>
        <begin position="817"/>
        <end position="854"/>
    </location>
</feature>
<protein>
    <recommendedName>
        <fullName evidence="8">Tyrosine-protein kinase</fullName>
        <ecNumber evidence="8">2.7.10.2</ecNumber>
    </recommendedName>
</protein>
<dbReference type="GO" id="GO:0004715">
    <property type="term" value="F:non-membrane spanning protein tyrosine kinase activity"/>
    <property type="evidence" value="ECO:0007669"/>
    <property type="project" value="UniProtKB-EC"/>
</dbReference>
<comment type="caution">
    <text evidence="13">The sequence shown here is derived from an EMBL/GenBank/DDBJ whole genome shotgun (WGS) entry which is preliminary data.</text>
</comment>
<keyword evidence="3 8" id="KW-0418">Kinase</keyword>
<dbReference type="KEGG" id="crq:GCK72_005973"/>
<dbReference type="Gene3D" id="1.10.510.10">
    <property type="entry name" value="Transferase(Phosphotransferase) domain 1"/>
    <property type="match status" value="1"/>
</dbReference>
<gene>
    <name evidence="13" type="ORF">GCK72_005973</name>
</gene>
<reference evidence="13 14" key="1">
    <citation type="submission" date="2019-12" db="EMBL/GenBank/DDBJ databases">
        <title>Chromosome-level assembly of the Caenorhabditis remanei genome.</title>
        <authorList>
            <person name="Teterina A.A."/>
            <person name="Willis J.H."/>
            <person name="Phillips P.C."/>
        </authorList>
    </citation>
    <scope>NUCLEOTIDE SEQUENCE [LARGE SCALE GENOMIC DNA]</scope>
    <source>
        <strain evidence="13 14">PX506</strain>
        <tissue evidence="13">Whole organism</tissue>
    </source>
</reference>
<feature type="compositionally biased region" description="Basic residues" evidence="10">
    <location>
        <begin position="57"/>
        <end position="73"/>
    </location>
</feature>
<keyword evidence="6" id="KW-0727">SH2 domain</keyword>
<evidence type="ECO:0000256" key="6">
    <source>
        <dbReference type="PROSITE-ProRule" id="PRU00191"/>
    </source>
</evidence>
<dbReference type="InterPro" id="IPR011009">
    <property type="entry name" value="Kinase-like_dom_sf"/>
</dbReference>
<keyword evidence="1 8" id="KW-0808">Transferase</keyword>
<dbReference type="PROSITE" id="PS50011">
    <property type="entry name" value="PROTEIN_KINASE_DOM"/>
    <property type="match status" value="1"/>
</dbReference>
<organism evidence="13 14">
    <name type="scientific">Caenorhabditis remanei</name>
    <name type="common">Caenorhabditis vulgaris</name>
    <dbReference type="NCBI Taxonomy" id="31234"/>
    <lineage>
        <taxon>Eukaryota</taxon>
        <taxon>Metazoa</taxon>
        <taxon>Ecdysozoa</taxon>
        <taxon>Nematoda</taxon>
        <taxon>Chromadorea</taxon>
        <taxon>Rhabditida</taxon>
        <taxon>Rhabditina</taxon>
        <taxon>Rhabditomorpha</taxon>
        <taxon>Rhabditoidea</taxon>
        <taxon>Rhabditidae</taxon>
        <taxon>Peloderinae</taxon>
        <taxon>Caenorhabditis</taxon>
    </lineage>
</organism>
<dbReference type="SMART" id="SM00252">
    <property type="entry name" value="SH2"/>
    <property type="match status" value="1"/>
</dbReference>
<dbReference type="EC" id="2.7.10.2" evidence="8"/>
<evidence type="ECO:0000259" key="11">
    <source>
        <dbReference type="PROSITE" id="PS50001"/>
    </source>
</evidence>
<evidence type="ECO:0000256" key="10">
    <source>
        <dbReference type="SAM" id="MobiDB-lite"/>
    </source>
</evidence>
<dbReference type="InterPro" id="IPR050198">
    <property type="entry name" value="Non-receptor_tyrosine_kinases"/>
</dbReference>